<protein>
    <submittedName>
        <fullName evidence="1">Uncharacterized protein</fullName>
    </submittedName>
</protein>
<gene>
    <name evidence="1" type="ORF">HPB50_017858</name>
</gene>
<reference evidence="1" key="1">
    <citation type="submission" date="2020-05" db="EMBL/GenBank/DDBJ databases">
        <title>Large-scale comparative analyses of tick genomes elucidate their genetic diversity and vector capacities.</title>
        <authorList>
            <person name="Jia N."/>
            <person name="Wang J."/>
            <person name="Shi W."/>
            <person name="Du L."/>
            <person name="Sun Y."/>
            <person name="Zhan W."/>
            <person name="Jiang J."/>
            <person name="Wang Q."/>
            <person name="Zhang B."/>
            <person name="Ji P."/>
            <person name="Sakyi L.B."/>
            <person name="Cui X."/>
            <person name="Yuan T."/>
            <person name="Jiang B."/>
            <person name="Yang W."/>
            <person name="Lam T.T.-Y."/>
            <person name="Chang Q."/>
            <person name="Ding S."/>
            <person name="Wang X."/>
            <person name="Zhu J."/>
            <person name="Ruan X."/>
            <person name="Zhao L."/>
            <person name="Wei J."/>
            <person name="Que T."/>
            <person name="Du C."/>
            <person name="Cheng J."/>
            <person name="Dai P."/>
            <person name="Han X."/>
            <person name="Huang E."/>
            <person name="Gao Y."/>
            <person name="Liu J."/>
            <person name="Shao H."/>
            <person name="Ye R."/>
            <person name="Li L."/>
            <person name="Wei W."/>
            <person name="Wang X."/>
            <person name="Wang C."/>
            <person name="Yang T."/>
            <person name="Huo Q."/>
            <person name="Li W."/>
            <person name="Guo W."/>
            <person name="Chen H."/>
            <person name="Zhou L."/>
            <person name="Ni X."/>
            <person name="Tian J."/>
            <person name="Zhou Y."/>
            <person name="Sheng Y."/>
            <person name="Liu T."/>
            <person name="Pan Y."/>
            <person name="Xia L."/>
            <person name="Li J."/>
            <person name="Zhao F."/>
            <person name="Cao W."/>
        </authorList>
    </citation>
    <scope>NUCLEOTIDE SEQUENCE</scope>
    <source>
        <strain evidence="1">Hyas-2018</strain>
    </source>
</reference>
<proteinExistence type="predicted"/>
<evidence type="ECO:0000313" key="2">
    <source>
        <dbReference type="Proteomes" id="UP000821845"/>
    </source>
</evidence>
<organism evidence="1 2">
    <name type="scientific">Hyalomma asiaticum</name>
    <name type="common">Tick</name>
    <dbReference type="NCBI Taxonomy" id="266040"/>
    <lineage>
        <taxon>Eukaryota</taxon>
        <taxon>Metazoa</taxon>
        <taxon>Ecdysozoa</taxon>
        <taxon>Arthropoda</taxon>
        <taxon>Chelicerata</taxon>
        <taxon>Arachnida</taxon>
        <taxon>Acari</taxon>
        <taxon>Parasitiformes</taxon>
        <taxon>Ixodida</taxon>
        <taxon>Ixodoidea</taxon>
        <taxon>Ixodidae</taxon>
        <taxon>Hyalomminae</taxon>
        <taxon>Hyalomma</taxon>
    </lineage>
</organism>
<accession>A0ACB7SD99</accession>
<sequence length="1006" mass="113211">MVFGYLQRASLLHEVVEKEDIMDEVRVGTATERHVERFVLLGSQELAEYVVQFVQARRLSTGKTPKKKGPSRPASTEAQDPVEVYCRIRPLHNPSDAPVVRLIDNKIVQLEPQETNGQSRNPQKQYRYTFKYVFDTGATQQEVFEHVGLPLVSDLLHGKPGLLFTYGITSSGKTYTMTGHPQDGGILPRCLDVVFNSIGEFQARKYVFKPDKLNGYDTQTMAEALAEYQQEIMPHTPKPPKIRRRDDDAMDWSSRSHETAKVDDVDPDMAYAVFVSYIEIYNNYVYDLLEDNPIDPLKTKQLQSKMLREDSKRCVYAFGVTEVEVKSADEAFDAWCRGQKRKRIAHTALNAESSRSHSVFNIRLVQAPLDAQGLDIIQDKNGLIISQLSLVDLAGSERTDRTGNTGHRLREAGNINNSLMVLRTCIEILRENQTTGSNKMVPYRDSKITHLFKNFFDGEGKVRMIVCLNPRPDDYDETFHVMKFAEMAQEVLVPCSTPTPAPTLNLRAGRRRPILPRTAKFGGSLKELSTMPPPEIPREVICVPELQNYLLTDPSDGEVLKRMEEWLTQKILFKKEVKANDMALADDIRRQIMQMEAENGVLKEEHKVLRMDLKAREQQVILLEKKLSNAEQSVQALNLELEGMFRQKKTVENMLSEKQMELNKEAMEKVQMHHRMQEQIQLERERMKRAMNQLLADKQAELEAKLSVNHEKFRILREVLNTADWDVPAAAAVGVGQPEPSAPPMSSESGVTTRSAMATRRSATGMSSATSEPRLCGTPKAATPQVMRHRRSRSSGAEMWVDHKPPGTVDTGSVMQPVMKKKKSVGKLGMKDVTKGASKYALLHQEQDAGGDVEEQLYKGDVIPSMTGGAQVVFNEVETVKHLSPTSSQLRKRSSGRVVREDDDDYVSARCSVSVEGHPHPSVINADARRPSLTGEGCNYRLLHQALASAHDFAIGADRIGEEKRLASGCSQDVIRASRLVYEDVPLRHSYMPKARAAFTRSVNES</sequence>
<comment type="caution">
    <text evidence="1">The sequence shown here is derived from an EMBL/GenBank/DDBJ whole genome shotgun (WGS) entry which is preliminary data.</text>
</comment>
<name>A0ACB7SD99_HYAAI</name>
<keyword evidence="2" id="KW-1185">Reference proteome</keyword>
<dbReference type="Proteomes" id="UP000821845">
    <property type="component" value="Chromosome 5"/>
</dbReference>
<evidence type="ECO:0000313" key="1">
    <source>
        <dbReference type="EMBL" id="KAH6930714.1"/>
    </source>
</evidence>
<dbReference type="EMBL" id="CM023485">
    <property type="protein sequence ID" value="KAH6930714.1"/>
    <property type="molecule type" value="Genomic_DNA"/>
</dbReference>